<gene>
    <name evidence="2" type="ORF">BTO18_15815</name>
</gene>
<evidence type="ECO:0000313" key="3">
    <source>
        <dbReference type="Proteomes" id="UP000238882"/>
    </source>
</evidence>
<name>A0A2S7WTC1_9FLAO</name>
<reference evidence="2 3" key="1">
    <citation type="submission" date="2016-12" db="EMBL/GenBank/DDBJ databases">
        <title>Trade-off between light-utilization and light-protection in marine flavobacteria.</title>
        <authorList>
            <person name="Kumagai Y."/>
            <person name="Yoshizawa S."/>
            <person name="Kogure K."/>
            <person name="Iwasaki W."/>
        </authorList>
    </citation>
    <scope>NUCLEOTIDE SEQUENCE [LARGE SCALE GENOMIC DNA]</scope>
    <source>
        <strain evidence="2 3">NBRC 108759</strain>
    </source>
</reference>
<protein>
    <submittedName>
        <fullName evidence="2">(4Fe-4S)-binding protein</fullName>
    </submittedName>
</protein>
<organism evidence="2 3">
    <name type="scientific">Polaribacter porphyrae</name>
    <dbReference type="NCBI Taxonomy" id="1137780"/>
    <lineage>
        <taxon>Bacteria</taxon>
        <taxon>Pseudomonadati</taxon>
        <taxon>Bacteroidota</taxon>
        <taxon>Flavobacteriia</taxon>
        <taxon>Flavobacteriales</taxon>
        <taxon>Flavobacteriaceae</taxon>
    </lineage>
</organism>
<proteinExistence type="predicted"/>
<dbReference type="Pfam" id="PF06902">
    <property type="entry name" value="Fer4_19"/>
    <property type="match status" value="1"/>
</dbReference>
<dbReference type="Proteomes" id="UP000238882">
    <property type="component" value="Unassembled WGS sequence"/>
</dbReference>
<dbReference type="AlphaFoldDB" id="A0A2S7WTC1"/>
<dbReference type="EMBL" id="MSCN01000001">
    <property type="protein sequence ID" value="PQJ80552.1"/>
    <property type="molecule type" value="Genomic_DNA"/>
</dbReference>
<dbReference type="OrthoDB" id="9795032at2"/>
<evidence type="ECO:0000259" key="1">
    <source>
        <dbReference type="Pfam" id="PF06902"/>
    </source>
</evidence>
<dbReference type="InterPro" id="IPR010693">
    <property type="entry name" value="Divergent_4Fe-4S_mono-cluster"/>
</dbReference>
<accession>A0A2S7WTC1</accession>
<dbReference type="RefSeq" id="WP_105017154.1">
    <property type="nucleotide sequence ID" value="NZ_MSCN01000001.1"/>
</dbReference>
<evidence type="ECO:0000313" key="2">
    <source>
        <dbReference type="EMBL" id="PQJ80552.1"/>
    </source>
</evidence>
<comment type="caution">
    <text evidence="2">The sequence shown here is derived from an EMBL/GenBank/DDBJ whole genome shotgun (WGS) entry which is preliminary data.</text>
</comment>
<keyword evidence="3" id="KW-1185">Reference proteome</keyword>
<feature type="domain" description="Divergent 4Fe-4S mono-cluster" evidence="1">
    <location>
        <begin position="4"/>
        <end position="65"/>
    </location>
</feature>
<sequence>MKTYPKEDIKIGWESEKCIHAAFCAKGLPKVFKPRDRPWIQAENATKQEIIDQVAKCPSGALSIIH</sequence>